<dbReference type="InterPro" id="IPR001849">
    <property type="entry name" value="PH_domain"/>
</dbReference>
<feature type="region of interest" description="Disordered" evidence="2">
    <location>
        <begin position="31"/>
        <end position="53"/>
    </location>
</feature>
<dbReference type="InterPro" id="IPR025757">
    <property type="entry name" value="MIP1_Leuzipper"/>
</dbReference>
<sequence>MSASEFRSSYQQPAENSAQFNIWQCGKRDPNFKITSTSENSPPTTCPNCQNAPAPRGREPIVTLGGLDLNNTGRVTVKEERKLLTVSFPDGHDGRTFTLKAETTEDLNEWRSALESALAQAPSVSEYNWAKSKVQHGTQEKLFKLDIKRPEDSSVIGSPAEFALVNADGSPSFLEKALKFVENFGGKVEGILRQSADVEEVKRRIQDYENGKNEFSPEEDAHVIGDCIKYVLREIPASPIPASYCTDLVRAYRIDKTRRLDAMNRVIYEVFPEPNRQLLQRVLKMMRIVGSHKAVNRMSQSALAACMAPLLLRPLLLGECEIDDDFSMAGDGSFQLLQAAAAANHAQAIVTIMLVEYDQIFGDSEDGSYSSEAYTESDSGSYNSDEDYTEEDLVDTAKHSNVGECEVLSMLVKETVPCSARDEKNPVVPPTTAASIEPDVSKEDSNQVSSVAQVAETSQLESNNPSLSKQKSSEPKEPIDHIQKPNVPSSSLGATLLEKSDTSTSETKRTLLDSISARNGLSEEDIDCCSDNDDDEAQIKKLENNRGQLHSKIVEEVKENAILQENLERQKEALHDRRLALENEVKNLRGQLQNERNLRASLEAGLMNMQRGQVSFPFTIESKIRADLEEVATAETDIMNLKQKVSDLRGQLSNQAQLNPTSLCESCNKRYLNMDKLVKCEQNAVLCSEISSSVQVPLIARPNSRPDMILATYMENATFQTDIEKSRKHTTQSLPPSIDNPAHLKQQPSSDCKGDVSSGDTID</sequence>
<accession>A0AAV5F7T6</accession>
<feature type="domain" description="PH" evidence="3">
    <location>
        <begin position="1"/>
        <end position="119"/>
    </location>
</feature>
<dbReference type="AlphaFoldDB" id="A0AAV5F7T6"/>
<evidence type="ECO:0000313" key="6">
    <source>
        <dbReference type="Proteomes" id="UP001054889"/>
    </source>
</evidence>
<dbReference type="Proteomes" id="UP001054889">
    <property type="component" value="Unassembled WGS sequence"/>
</dbReference>
<evidence type="ECO:0000256" key="1">
    <source>
        <dbReference type="SAM" id="Coils"/>
    </source>
</evidence>
<comment type="caution">
    <text evidence="5">The sequence shown here is derived from an EMBL/GenBank/DDBJ whole genome shotgun (WGS) entry which is preliminary data.</text>
</comment>
<dbReference type="InterPro" id="IPR000198">
    <property type="entry name" value="RhoGAP_dom"/>
</dbReference>
<dbReference type="CDD" id="cd00159">
    <property type="entry name" value="RhoGAP"/>
    <property type="match status" value="1"/>
</dbReference>
<reference evidence="5" key="2">
    <citation type="submission" date="2021-12" db="EMBL/GenBank/DDBJ databases">
        <title>Resequencing data analysis of finger millet.</title>
        <authorList>
            <person name="Hatakeyama M."/>
            <person name="Aluri S."/>
            <person name="Balachadran M.T."/>
            <person name="Sivarajan S.R."/>
            <person name="Poveda L."/>
            <person name="Shimizu-Inatsugi R."/>
            <person name="Schlapbach R."/>
            <person name="Sreeman S.M."/>
            <person name="Shimizu K.K."/>
        </authorList>
    </citation>
    <scope>NUCLEOTIDE SEQUENCE</scope>
</reference>
<dbReference type="InterPro" id="IPR008936">
    <property type="entry name" value="Rho_GTPase_activation_prot"/>
</dbReference>
<reference evidence="5" key="1">
    <citation type="journal article" date="2018" name="DNA Res.">
        <title>Multiple hybrid de novo genome assembly of finger millet, an orphan allotetraploid crop.</title>
        <authorList>
            <person name="Hatakeyama M."/>
            <person name="Aluri S."/>
            <person name="Balachadran M.T."/>
            <person name="Sivarajan S.R."/>
            <person name="Patrignani A."/>
            <person name="Gruter S."/>
            <person name="Poveda L."/>
            <person name="Shimizu-Inatsugi R."/>
            <person name="Baeten J."/>
            <person name="Francoijs K.J."/>
            <person name="Nataraja K.N."/>
            <person name="Reddy Y.A.N."/>
            <person name="Phadnis S."/>
            <person name="Ravikumar R.L."/>
            <person name="Schlapbach R."/>
            <person name="Sreeman S.M."/>
            <person name="Shimizu K.K."/>
        </authorList>
    </citation>
    <scope>NUCLEOTIDE SEQUENCE</scope>
</reference>
<dbReference type="PROSITE" id="PS50003">
    <property type="entry name" value="PH_DOMAIN"/>
    <property type="match status" value="1"/>
</dbReference>
<keyword evidence="1" id="KW-0175">Coiled coil</keyword>
<gene>
    <name evidence="5" type="primary">gb19280</name>
    <name evidence="5" type="ORF">PR202_gb19280</name>
</gene>
<dbReference type="InterPro" id="IPR052799">
    <property type="entry name" value="Rho_GAP_Regulators"/>
</dbReference>
<dbReference type="GO" id="GO:0007165">
    <property type="term" value="P:signal transduction"/>
    <property type="evidence" value="ECO:0007669"/>
    <property type="project" value="InterPro"/>
</dbReference>
<feature type="compositionally biased region" description="Basic and acidic residues" evidence="2">
    <location>
        <begin position="471"/>
        <end position="483"/>
    </location>
</feature>
<feature type="compositionally biased region" description="Polar residues" evidence="2">
    <location>
        <begin position="33"/>
        <end position="51"/>
    </location>
</feature>
<dbReference type="SUPFAM" id="SSF48350">
    <property type="entry name" value="GTPase activation domain, GAP"/>
    <property type="match status" value="1"/>
</dbReference>
<dbReference type="SUPFAM" id="SSF50729">
    <property type="entry name" value="PH domain-like"/>
    <property type="match status" value="1"/>
</dbReference>
<keyword evidence="6" id="KW-1185">Reference proteome</keyword>
<evidence type="ECO:0000259" key="3">
    <source>
        <dbReference type="PROSITE" id="PS50003"/>
    </source>
</evidence>
<evidence type="ECO:0000259" key="4">
    <source>
        <dbReference type="PROSITE" id="PS50238"/>
    </source>
</evidence>
<feature type="region of interest" description="Disordered" evidence="2">
    <location>
        <begin position="420"/>
        <end position="493"/>
    </location>
</feature>
<dbReference type="SMART" id="SM00324">
    <property type="entry name" value="RhoGAP"/>
    <property type="match status" value="1"/>
</dbReference>
<evidence type="ECO:0000313" key="5">
    <source>
        <dbReference type="EMBL" id="GJN30933.1"/>
    </source>
</evidence>
<feature type="region of interest" description="Disordered" evidence="2">
    <location>
        <begin position="724"/>
        <end position="763"/>
    </location>
</feature>
<feature type="domain" description="Rho-GAP" evidence="4">
    <location>
        <begin position="162"/>
        <end position="361"/>
    </location>
</feature>
<evidence type="ECO:0000256" key="2">
    <source>
        <dbReference type="SAM" id="MobiDB-lite"/>
    </source>
</evidence>
<dbReference type="Pfam" id="PF14389">
    <property type="entry name" value="Lzipper-MIP1"/>
    <property type="match status" value="1"/>
</dbReference>
<dbReference type="Gene3D" id="1.10.555.10">
    <property type="entry name" value="Rho GTPase activation protein"/>
    <property type="match status" value="1"/>
</dbReference>
<dbReference type="PANTHER" id="PTHR46265:SF16">
    <property type="entry name" value="OS03G0256800 PROTEIN"/>
    <property type="match status" value="1"/>
</dbReference>
<feature type="coiled-coil region" evidence="1">
    <location>
        <begin position="532"/>
        <end position="658"/>
    </location>
</feature>
<dbReference type="EMBL" id="BQKI01000082">
    <property type="protein sequence ID" value="GJN30933.1"/>
    <property type="molecule type" value="Genomic_DNA"/>
</dbReference>
<dbReference type="Pfam" id="PF00620">
    <property type="entry name" value="RhoGAP"/>
    <property type="match status" value="1"/>
</dbReference>
<proteinExistence type="predicted"/>
<name>A0AAV5F7T6_ELECO</name>
<dbReference type="PANTHER" id="PTHR46265">
    <property type="entry name" value="RHO GTPASE-ACTIVATING PROTEIN 7"/>
    <property type="match status" value="1"/>
</dbReference>
<dbReference type="PROSITE" id="PS50238">
    <property type="entry name" value="RHOGAP"/>
    <property type="match status" value="1"/>
</dbReference>
<feature type="compositionally biased region" description="Polar residues" evidence="2">
    <location>
        <begin position="446"/>
        <end position="470"/>
    </location>
</feature>
<protein>
    <submittedName>
        <fullName evidence="5">Uncharacterized protein</fullName>
    </submittedName>
</protein>
<organism evidence="5 6">
    <name type="scientific">Eleusine coracana subsp. coracana</name>
    <dbReference type="NCBI Taxonomy" id="191504"/>
    <lineage>
        <taxon>Eukaryota</taxon>
        <taxon>Viridiplantae</taxon>
        <taxon>Streptophyta</taxon>
        <taxon>Embryophyta</taxon>
        <taxon>Tracheophyta</taxon>
        <taxon>Spermatophyta</taxon>
        <taxon>Magnoliopsida</taxon>
        <taxon>Liliopsida</taxon>
        <taxon>Poales</taxon>
        <taxon>Poaceae</taxon>
        <taxon>PACMAD clade</taxon>
        <taxon>Chloridoideae</taxon>
        <taxon>Cynodonteae</taxon>
        <taxon>Eleusininae</taxon>
        <taxon>Eleusine</taxon>
    </lineage>
</organism>
<feature type="compositionally biased region" description="Polar residues" evidence="2">
    <location>
        <begin position="368"/>
        <end position="383"/>
    </location>
</feature>
<feature type="region of interest" description="Disordered" evidence="2">
    <location>
        <begin position="368"/>
        <end position="392"/>
    </location>
</feature>